<dbReference type="HAMAP" id="MF_00375">
    <property type="entry name" value="HemL_aminotrans_3"/>
    <property type="match status" value="1"/>
</dbReference>
<evidence type="ECO:0000256" key="7">
    <source>
        <dbReference type="ARBA" id="ARBA00023244"/>
    </source>
</evidence>
<evidence type="ECO:0000313" key="8">
    <source>
        <dbReference type="EMBL" id="VAX18782.1"/>
    </source>
</evidence>
<gene>
    <name evidence="8" type="ORF">MNBD_NITROSPINAE03-773</name>
</gene>
<feature type="non-terminal residue" evidence="8">
    <location>
        <position position="1"/>
    </location>
</feature>
<dbReference type="EC" id="5.4.3.8" evidence="4"/>
<protein>
    <recommendedName>
        <fullName evidence="4">glutamate-1-semialdehyde 2,1-aminomutase</fullName>
        <ecNumber evidence="4">5.4.3.8</ecNumber>
    </recommendedName>
</protein>
<evidence type="ECO:0000256" key="2">
    <source>
        <dbReference type="ARBA" id="ARBA00004819"/>
    </source>
</evidence>
<dbReference type="GO" id="GO:0030170">
    <property type="term" value="F:pyridoxal phosphate binding"/>
    <property type="evidence" value="ECO:0007669"/>
    <property type="project" value="InterPro"/>
</dbReference>
<proteinExistence type="inferred from homology"/>
<evidence type="ECO:0000256" key="3">
    <source>
        <dbReference type="ARBA" id="ARBA00008981"/>
    </source>
</evidence>
<dbReference type="Gene3D" id="3.90.1150.10">
    <property type="entry name" value="Aspartate Aminotransferase, domain 1"/>
    <property type="match status" value="1"/>
</dbReference>
<dbReference type="GO" id="GO:0008483">
    <property type="term" value="F:transaminase activity"/>
    <property type="evidence" value="ECO:0007669"/>
    <property type="project" value="InterPro"/>
</dbReference>
<evidence type="ECO:0000256" key="5">
    <source>
        <dbReference type="ARBA" id="ARBA00022898"/>
    </source>
</evidence>
<name>A0A3B1BS81_9ZZZZ</name>
<dbReference type="InterPro" id="IPR015424">
    <property type="entry name" value="PyrdxlP-dep_Trfase"/>
</dbReference>
<dbReference type="GO" id="GO:0006782">
    <property type="term" value="P:protoporphyrinogen IX biosynthetic process"/>
    <property type="evidence" value="ECO:0007669"/>
    <property type="project" value="UniProtKB-UniPathway"/>
</dbReference>
<dbReference type="GO" id="GO:0042286">
    <property type="term" value="F:glutamate-1-semialdehyde 2,1-aminomutase activity"/>
    <property type="evidence" value="ECO:0007669"/>
    <property type="project" value="UniProtKB-EC"/>
</dbReference>
<dbReference type="PANTHER" id="PTHR43713">
    <property type="entry name" value="GLUTAMATE-1-SEMIALDEHYDE 2,1-AMINOMUTASE"/>
    <property type="match status" value="1"/>
</dbReference>
<dbReference type="CDD" id="cd00610">
    <property type="entry name" value="OAT_like"/>
    <property type="match status" value="1"/>
</dbReference>
<dbReference type="EMBL" id="UOGB01000122">
    <property type="protein sequence ID" value="VAX18782.1"/>
    <property type="molecule type" value="Genomic_DNA"/>
</dbReference>
<dbReference type="PANTHER" id="PTHR43713:SF3">
    <property type="entry name" value="GLUTAMATE-1-SEMIALDEHYDE 2,1-AMINOMUTASE 1, CHLOROPLASTIC-RELATED"/>
    <property type="match status" value="1"/>
</dbReference>
<accession>A0A3B1BS81</accession>
<sequence>KNAADGGSSFGAPTRLEVEMAELIIEAVPSVEMVRMVNSGSEATMSAIRVARGYTGRDKIIKFDGCYHGASDSLLVKAGSGVETLGLPDSPGVPSALANLTISLPFNDLAHVKKALIREGDNIACVILEPVVGNMGVLPPLPGYLEGLRSLCSEHGVVLIFDEVMTGFRVAFGGAQELYDVTPDLTTMGKIIGGGLPVGAFGGRTEIMEQVAPAGPIYQAGTLSGNPLAMTAGIETLKLLKEDGVYEKLEEFSNMLCDGLEDLIKKHSIPAALNRVGAMFSMFFTDLTQVKNYDDAKTCDTNRFAKYFAKMQEGGVNLAPSQFEAGFMSLAHTKEDIDKTLKAADTALGSL</sequence>
<evidence type="ECO:0000256" key="1">
    <source>
        <dbReference type="ARBA" id="ARBA00001933"/>
    </source>
</evidence>
<dbReference type="InterPro" id="IPR049704">
    <property type="entry name" value="Aminotrans_3_PPA_site"/>
</dbReference>
<dbReference type="SUPFAM" id="SSF53383">
    <property type="entry name" value="PLP-dependent transferases"/>
    <property type="match status" value="1"/>
</dbReference>
<dbReference type="Pfam" id="PF00202">
    <property type="entry name" value="Aminotran_3"/>
    <property type="match status" value="1"/>
</dbReference>
<dbReference type="NCBIfam" id="NF000818">
    <property type="entry name" value="PRK00062.1"/>
    <property type="match status" value="1"/>
</dbReference>
<evidence type="ECO:0000256" key="6">
    <source>
        <dbReference type="ARBA" id="ARBA00023235"/>
    </source>
</evidence>
<keyword evidence="7" id="KW-0627">Porphyrin biosynthesis</keyword>
<dbReference type="FunFam" id="3.40.640.10:FF:000021">
    <property type="entry name" value="Glutamate-1-semialdehyde 2,1-aminomutase"/>
    <property type="match status" value="1"/>
</dbReference>
<reference evidence="8" key="1">
    <citation type="submission" date="2018-06" db="EMBL/GenBank/DDBJ databases">
        <authorList>
            <person name="Zhirakovskaya E."/>
        </authorList>
    </citation>
    <scope>NUCLEOTIDE SEQUENCE</scope>
</reference>
<dbReference type="InterPro" id="IPR004639">
    <property type="entry name" value="4pyrrol_synth_GluAld_NH2Trfase"/>
</dbReference>
<organism evidence="8">
    <name type="scientific">hydrothermal vent metagenome</name>
    <dbReference type="NCBI Taxonomy" id="652676"/>
    <lineage>
        <taxon>unclassified sequences</taxon>
        <taxon>metagenomes</taxon>
        <taxon>ecological metagenomes</taxon>
    </lineage>
</organism>
<keyword evidence="5" id="KW-0663">Pyridoxal phosphate</keyword>
<comment type="similarity">
    <text evidence="3">Belongs to the class-III pyridoxal-phosphate-dependent aminotransferase family. HemL subfamily.</text>
</comment>
<dbReference type="InterPro" id="IPR015422">
    <property type="entry name" value="PyrdxlP-dep_Trfase_small"/>
</dbReference>
<keyword evidence="6 8" id="KW-0413">Isomerase</keyword>
<dbReference type="UniPathway" id="UPA00251">
    <property type="reaction ID" value="UER00317"/>
</dbReference>
<comment type="cofactor">
    <cofactor evidence="1">
        <name>pyridoxal 5'-phosphate</name>
        <dbReference type="ChEBI" id="CHEBI:597326"/>
    </cofactor>
</comment>
<dbReference type="PROSITE" id="PS00600">
    <property type="entry name" value="AA_TRANSFER_CLASS_3"/>
    <property type="match status" value="1"/>
</dbReference>
<dbReference type="Gene3D" id="3.40.640.10">
    <property type="entry name" value="Type I PLP-dependent aspartate aminotransferase-like (Major domain)"/>
    <property type="match status" value="1"/>
</dbReference>
<dbReference type="AlphaFoldDB" id="A0A3B1BS81"/>
<comment type="pathway">
    <text evidence="2">Porphyrin-containing compound metabolism; protoporphyrin-IX biosynthesis; 5-aminolevulinate from L-glutamyl-tRNA(Glu): step 2/2.</text>
</comment>
<evidence type="ECO:0000256" key="4">
    <source>
        <dbReference type="ARBA" id="ARBA00012143"/>
    </source>
</evidence>
<dbReference type="InterPro" id="IPR015421">
    <property type="entry name" value="PyrdxlP-dep_Trfase_major"/>
</dbReference>
<dbReference type="InterPro" id="IPR005814">
    <property type="entry name" value="Aminotrans_3"/>
</dbReference>